<evidence type="ECO:0000256" key="3">
    <source>
        <dbReference type="ARBA" id="ARBA00022723"/>
    </source>
</evidence>
<dbReference type="PROSITE" id="PS00198">
    <property type="entry name" value="4FE4S_FER_1"/>
    <property type="match status" value="2"/>
</dbReference>
<comment type="caution">
    <text evidence="9">The sequence shown here is derived from an EMBL/GenBank/DDBJ whole genome shotgun (WGS) entry which is preliminary data.</text>
</comment>
<gene>
    <name evidence="9" type="ORF">E3J38_01465</name>
</gene>
<name>A0A523XVJ6_UNCT6</name>
<evidence type="ECO:0000256" key="2">
    <source>
        <dbReference type="ARBA" id="ARBA00022485"/>
    </source>
</evidence>
<evidence type="ECO:0000256" key="7">
    <source>
        <dbReference type="ARBA" id="ARBA00023014"/>
    </source>
</evidence>
<dbReference type="InterPro" id="IPR017900">
    <property type="entry name" value="4Fe4S_Fe_S_CS"/>
</dbReference>
<feature type="domain" description="4Fe-4S ferredoxin-type" evidence="8">
    <location>
        <begin position="123"/>
        <end position="152"/>
    </location>
</feature>
<evidence type="ECO:0000256" key="5">
    <source>
        <dbReference type="ARBA" id="ARBA00022982"/>
    </source>
</evidence>
<dbReference type="PANTHER" id="PTHR43687:SF6">
    <property type="entry name" value="L-ASPARTATE SEMIALDEHYDE SULFURTRANSFERASE IRON-SULFUR SUBUNIT"/>
    <property type="match status" value="1"/>
</dbReference>
<dbReference type="EMBL" id="SOIP01000090">
    <property type="protein sequence ID" value="TET82839.1"/>
    <property type="molecule type" value="Genomic_DNA"/>
</dbReference>
<evidence type="ECO:0000256" key="1">
    <source>
        <dbReference type="ARBA" id="ARBA00022448"/>
    </source>
</evidence>
<dbReference type="Pfam" id="PF12838">
    <property type="entry name" value="Fer4_7"/>
    <property type="match status" value="1"/>
</dbReference>
<keyword evidence="7" id="KW-0411">Iron-sulfur</keyword>
<reference evidence="9 10" key="1">
    <citation type="submission" date="2019-03" db="EMBL/GenBank/DDBJ databases">
        <title>Metabolic potential of uncultured bacteria and archaea associated with petroleum seepage in deep-sea sediments.</title>
        <authorList>
            <person name="Dong X."/>
            <person name="Hubert C."/>
        </authorList>
    </citation>
    <scope>NUCLEOTIDE SEQUENCE [LARGE SCALE GENOMIC DNA]</scope>
    <source>
        <strain evidence="9">E29_bin36</strain>
    </source>
</reference>
<keyword evidence="3" id="KW-0479">Metal-binding</keyword>
<keyword evidence="6" id="KW-0408">Iron</keyword>
<keyword evidence="1" id="KW-0813">Transport</keyword>
<dbReference type="Proteomes" id="UP000315534">
    <property type="component" value="Unassembled WGS sequence"/>
</dbReference>
<dbReference type="GO" id="GO:0051539">
    <property type="term" value="F:4 iron, 4 sulfur cluster binding"/>
    <property type="evidence" value="ECO:0007669"/>
    <property type="project" value="UniProtKB-KW"/>
</dbReference>
<feature type="domain" description="4Fe-4S ferredoxin-type" evidence="8">
    <location>
        <begin position="92"/>
        <end position="121"/>
    </location>
</feature>
<sequence length="165" mass="17716">ISVDLLVLSCAIVPPKDSPRLAEILKVPVNEDGFFLEAHVKLRPVDFSRRGIFLAGMAHGPKLIDETVAQAQAAAEKACTILSQPEIESETIIVQTNERQCRGCGICASVCPFEAIEIDEETKKARVIEILCQGCGSCSVACPSGALQQAGFTRKELLFMVDAAV</sequence>
<dbReference type="InterPro" id="IPR050572">
    <property type="entry name" value="Fe-S_Ferredoxin"/>
</dbReference>
<keyword evidence="5" id="KW-0249">Electron transport</keyword>
<protein>
    <submittedName>
        <fullName evidence="9">CoB--CoM heterodisulfide reductase iron-sulfur subunit A family protein</fullName>
    </submittedName>
</protein>
<dbReference type="AlphaFoldDB" id="A0A523XVJ6"/>
<evidence type="ECO:0000256" key="4">
    <source>
        <dbReference type="ARBA" id="ARBA00022737"/>
    </source>
</evidence>
<organism evidence="9 10">
    <name type="scientific">candidate division TA06 bacterium</name>
    <dbReference type="NCBI Taxonomy" id="2250710"/>
    <lineage>
        <taxon>Bacteria</taxon>
        <taxon>Bacteria division TA06</taxon>
    </lineage>
</organism>
<keyword evidence="2" id="KW-0004">4Fe-4S</keyword>
<evidence type="ECO:0000259" key="8">
    <source>
        <dbReference type="PROSITE" id="PS51379"/>
    </source>
</evidence>
<evidence type="ECO:0000313" key="9">
    <source>
        <dbReference type="EMBL" id="TET82839.1"/>
    </source>
</evidence>
<dbReference type="PROSITE" id="PS51379">
    <property type="entry name" value="4FE4S_FER_2"/>
    <property type="match status" value="2"/>
</dbReference>
<feature type="non-terminal residue" evidence="9">
    <location>
        <position position="1"/>
    </location>
</feature>
<dbReference type="SUPFAM" id="SSF54862">
    <property type="entry name" value="4Fe-4S ferredoxins"/>
    <property type="match status" value="1"/>
</dbReference>
<evidence type="ECO:0000313" key="10">
    <source>
        <dbReference type="Proteomes" id="UP000315534"/>
    </source>
</evidence>
<evidence type="ECO:0000256" key="6">
    <source>
        <dbReference type="ARBA" id="ARBA00023004"/>
    </source>
</evidence>
<proteinExistence type="predicted"/>
<accession>A0A523XVJ6</accession>
<dbReference type="GO" id="GO:0046872">
    <property type="term" value="F:metal ion binding"/>
    <property type="evidence" value="ECO:0007669"/>
    <property type="project" value="UniProtKB-KW"/>
</dbReference>
<dbReference type="Gene3D" id="3.30.70.20">
    <property type="match status" value="1"/>
</dbReference>
<dbReference type="PANTHER" id="PTHR43687">
    <property type="entry name" value="ADENYLYLSULFATE REDUCTASE, BETA SUBUNIT"/>
    <property type="match status" value="1"/>
</dbReference>
<keyword evidence="4" id="KW-0677">Repeat</keyword>
<dbReference type="InterPro" id="IPR017896">
    <property type="entry name" value="4Fe4S_Fe-S-bd"/>
</dbReference>